<evidence type="ECO:0000313" key="7">
    <source>
        <dbReference type="EMBL" id="AJI54179.1"/>
    </source>
</evidence>
<dbReference type="InterPro" id="IPR024371">
    <property type="entry name" value="AcetylCoA_trans_1-like"/>
</dbReference>
<dbReference type="GO" id="GO:0016020">
    <property type="term" value="C:membrane"/>
    <property type="evidence" value="ECO:0007669"/>
    <property type="project" value="UniProtKB-SubCell"/>
</dbReference>
<dbReference type="Pfam" id="PF13000">
    <property type="entry name" value="Acatn"/>
    <property type="match status" value="1"/>
</dbReference>
<evidence type="ECO:0000256" key="2">
    <source>
        <dbReference type="ARBA" id="ARBA00022448"/>
    </source>
</evidence>
<comment type="subcellular location">
    <subcellularLocation>
        <location evidence="1">Membrane</location>
        <topology evidence="1">Multi-pass membrane protein</topology>
    </subcellularLocation>
</comment>
<dbReference type="GO" id="GO:0035348">
    <property type="term" value="P:acetyl-CoA transmembrane transport"/>
    <property type="evidence" value="ECO:0007669"/>
    <property type="project" value="InterPro"/>
</dbReference>
<dbReference type="Proteomes" id="UP000031830">
    <property type="component" value="Chromosome"/>
</dbReference>
<reference evidence="7 8" key="1">
    <citation type="journal article" date="2015" name="Genome Announc.">
        <title>Genome sequencing of 18 francisella strains to aid in assay development and testing.</title>
        <authorList>
            <person name="Johnson S.L."/>
            <person name="Daligault H.E."/>
            <person name="Davenport K.W."/>
            <person name="Coyne S.R."/>
            <person name="Frey K.G."/>
            <person name="Koroleva G.I."/>
            <person name="Broomall S.M."/>
            <person name="Bishop-Lilly K.A."/>
            <person name="Bruce D.C."/>
            <person name="Chertkov O."/>
            <person name="Freitas T."/>
            <person name="Jaissle J."/>
            <person name="Ladner J.T."/>
            <person name="Rosenzweig C.N."/>
            <person name="Gibbons H.S."/>
            <person name="Palacios G.F."/>
            <person name="Redden C.L."/>
            <person name="Xu Y."/>
            <person name="Minogue T.D."/>
            <person name="Chain P.S."/>
        </authorList>
    </citation>
    <scope>NUCLEOTIDE SEQUENCE [LARGE SCALE GENOMIC DNA]</scope>
    <source>
        <strain evidence="7 8">GA01-2794</strain>
    </source>
</reference>
<dbReference type="CDD" id="cd17485">
    <property type="entry name" value="MFS_MFSD3"/>
    <property type="match status" value="1"/>
</dbReference>
<dbReference type="InterPro" id="IPR036259">
    <property type="entry name" value="MFS_trans_sf"/>
</dbReference>
<dbReference type="Gene3D" id="1.20.1250.20">
    <property type="entry name" value="MFS general substrate transporter like domains"/>
    <property type="match status" value="2"/>
</dbReference>
<keyword evidence="4 6" id="KW-1133">Transmembrane helix</keyword>
<dbReference type="PANTHER" id="PTHR12778:SF10">
    <property type="entry name" value="MAJOR FACILITATOR SUPERFAMILY DOMAIN-CONTAINING PROTEIN 3"/>
    <property type="match status" value="1"/>
</dbReference>
<proteinExistence type="predicted"/>
<feature type="transmembrane region" description="Helical" evidence="6">
    <location>
        <begin position="338"/>
        <end position="361"/>
    </location>
</feature>
<feature type="transmembrane region" description="Helical" evidence="6">
    <location>
        <begin position="273"/>
        <end position="295"/>
    </location>
</feature>
<accession>A0A0B6CUJ7</accession>
<dbReference type="STRING" id="28110.KU46_408"/>
<feature type="transmembrane region" description="Helical" evidence="6">
    <location>
        <begin position="41"/>
        <end position="60"/>
    </location>
</feature>
<evidence type="ECO:0000256" key="4">
    <source>
        <dbReference type="ARBA" id="ARBA00022989"/>
    </source>
</evidence>
<dbReference type="SUPFAM" id="SSF103473">
    <property type="entry name" value="MFS general substrate transporter"/>
    <property type="match status" value="1"/>
</dbReference>
<dbReference type="PANTHER" id="PTHR12778">
    <property type="entry name" value="SOLUTE CARRIER FAMILY 33 ACETYL-COA TRANSPORTER -RELATED"/>
    <property type="match status" value="1"/>
</dbReference>
<dbReference type="GO" id="GO:0008521">
    <property type="term" value="F:acetyl-CoA transmembrane transporter activity"/>
    <property type="evidence" value="ECO:0007669"/>
    <property type="project" value="InterPro"/>
</dbReference>
<gene>
    <name evidence="7" type="ORF">LA55_1978</name>
</gene>
<name>A0A0B6CUJ7_9GAMM</name>
<dbReference type="RefSeq" id="WP_044526981.1">
    <property type="nucleotide sequence ID" value="NZ_CP009440.1"/>
</dbReference>
<feature type="transmembrane region" description="Helical" evidence="6">
    <location>
        <begin position="72"/>
        <end position="92"/>
    </location>
</feature>
<organism evidence="7 8">
    <name type="scientific">Francisella philomiragia</name>
    <dbReference type="NCBI Taxonomy" id="28110"/>
    <lineage>
        <taxon>Bacteria</taxon>
        <taxon>Pseudomonadati</taxon>
        <taxon>Pseudomonadota</taxon>
        <taxon>Gammaproteobacteria</taxon>
        <taxon>Thiotrichales</taxon>
        <taxon>Francisellaceae</taxon>
        <taxon>Francisella</taxon>
    </lineage>
</organism>
<feature type="transmembrane region" description="Helical" evidence="6">
    <location>
        <begin position="98"/>
        <end position="118"/>
    </location>
</feature>
<feature type="transmembrane region" description="Helical" evidence="6">
    <location>
        <begin position="367"/>
        <end position="387"/>
    </location>
</feature>
<dbReference type="AlphaFoldDB" id="A0A0B6CUJ7"/>
<feature type="transmembrane region" description="Helical" evidence="6">
    <location>
        <begin position="240"/>
        <end position="266"/>
    </location>
</feature>
<evidence type="ECO:0000256" key="3">
    <source>
        <dbReference type="ARBA" id="ARBA00022692"/>
    </source>
</evidence>
<dbReference type="KEGG" id="fpz:LA55_1978"/>
<evidence type="ECO:0000256" key="6">
    <source>
        <dbReference type="SAM" id="Phobius"/>
    </source>
</evidence>
<keyword evidence="3 6" id="KW-0812">Transmembrane</keyword>
<dbReference type="EMBL" id="CP009440">
    <property type="protein sequence ID" value="AJI54179.1"/>
    <property type="molecule type" value="Genomic_DNA"/>
</dbReference>
<feature type="transmembrane region" description="Helical" evidence="6">
    <location>
        <begin position="301"/>
        <end position="326"/>
    </location>
</feature>
<dbReference type="OrthoDB" id="9787815at2"/>
<evidence type="ECO:0000313" key="8">
    <source>
        <dbReference type="Proteomes" id="UP000031830"/>
    </source>
</evidence>
<evidence type="ECO:0000256" key="1">
    <source>
        <dbReference type="ARBA" id="ARBA00004141"/>
    </source>
</evidence>
<keyword evidence="5 6" id="KW-0472">Membrane</keyword>
<feature type="transmembrane region" description="Helical" evidence="6">
    <location>
        <begin position="139"/>
        <end position="159"/>
    </location>
</feature>
<sequence length="403" mass="45418">MKKQLDITTLYLAQAISLYFCTFGLPTILRSEGVSLEKIGLFSILLLPWVIKFLWAPYVDRLYIKKIGRRKSWFIVMQFLTISLFLIFSIYTPKDYTNYIFLFAFLLSSIAATQDIAIDGFSIEQTKAKSLQWSNFCRVIGTTLGSMIGGASLIALYKILGWHQITLYMTLISICICIYMFLIRENHHNEQYQHHIPSLKSFFSRKETRILLLMCLSYRACEGLVMGMQSSFLVDSHIPLTTIGIVMGTGSALIGVCGAAVISYLFNFYKETILLTILAVIRGFCYFSLGLISFYGIDNQIFIFGIVLLNMASRLMEMIVLYTIFMKFSSKDQAGTDFTVLVCAELLIYILGMSLSGFLAANIGYSMLFTLGGIISVPGYLIALLLLQKLFPGESDKPILSNQ</sequence>
<evidence type="ECO:0000256" key="5">
    <source>
        <dbReference type="ARBA" id="ARBA00023136"/>
    </source>
</evidence>
<feature type="transmembrane region" description="Helical" evidence="6">
    <location>
        <begin position="165"/>
        <end position="183"/>
    </location>
</feature>
<protein>
    <submittedName>
        <fullName evidence="7">Major Facilitator Superfamily protein</fullName>
    </submittedName>
</protein>
<keyword evidence="2" id="KW-0813">Transport</keyword>
<dbReference type="InterPro" id="IPR004752">
    <property type="entry name" value="AmpG_permease/AT-1"/>
</dbReference>
<feature type="transmembrane region" description="Helical" evidence="6">
    <location>
        <begin position="7"/>
        <end position="29"/>
    </location>
</feature>